<dbReference type="GO" id="GO:0005524">
    <property type="term" value="F:ATP binding"/>
    <property type="evidence" value="ECO:0007669"/>
    <property type="project" value="InterPro"/>
</dbReference>
<protein>
    <submittedName>
        <fullName evidence="3">YegS/Rv2252/BmrU family lipid kinase</fullName>
    </submittedName>
</protein>
<dbReference type="GO" id="GO:0005829">
    <property type="term" value="C:cytosol"/>
    <property type="evidence" value="ECO:0007669"/>
    <property type="project" value="TreeGrafter"/>
</dbReference>
<feature type="region of interest" description="Disordered" evidence="1">
    <location>
        <begin position="302"/>
        <end position="347"/>
    </location>
</feature>
<dbReference type="InterPro" id="IPR045540">
    <property type="entry name" value="YegS/DAGK_C"/>
</dbReference>
<reference evidence="3 4" key="1">
    <citation type="submission" date="2020-08" db="EMBL/GenBank/DDBJ databases">
        <title>Sequencing the genomes of 1000 actinobacteria strains.</title>
        <authorList>
            <person name="Klenk H.-P."/>
        </authorList>
    </citation>
    <scope>NUCLEOTIDE SEQUENCE [LARGE SCALE GENOMIC DNA]</scope>
    <source>
        <strain evidence="3 4">DSM 46887</strain>
    </source>
</reference>
<sequence length="347" mass="36611">MVRQKEKLGPVAVVAHRRKSLGGGLDELRRLLADEGVGELLWYEVPKSKKAPKKVRKALKKGAELVLVWGGDGMVQRCVDVLAGSGVPVGVIPAGTANLFAQNLGIPEDLPEAVRIAFHGATRKLDLGKVNGEHFAVMAGLGFDAAMIKDADRGLKDRLGRAAYVWTGLRHVRGEAVRMDVEIDGVTWFEGEASCLLLGNVGTITGGIEAFDDARPDDGWLEIGVTTAKGPIQWARVLGRMSVGRSDESPFVRMTRARKVTVKLGAPMAYELDGGAKGVVTELKAKVVPGGLTIRVPRDAADVPSDTAAEVPRGTSSGARNAAVAPDTTSDVPESAASDLPQSAASR</sequence>
<dbReference type="GO" id="GO:0008929">
    <property type="term" value="F:methylglyoxal synthase activity"/>
    <property type="evidence" value="ECO:0007669"/>
    <property type="project" value="InterPro"/>
</dbReference>
<comment type="caution">
    <text evidence="3">The sequence shown here is derived from an EMBL/GenBank/DDBJ whole genome shotgun (WGS) entry which is preliminary data.</text>
</comment>
<accession>A0A7W9IKH6</accession>
<dbReference type="InterPro" id="IPR001206">
    <property type="entry name" value="Diacylglycerol_kinase_cat_dom"/>
</dbReference>
<dbReference type="InterPro" id="IPR004363">
    <property type="entry name" value="Methylgl_synth"/>
</dbReference>
<dbReference type="SUPFAM" id="SSF111331">
    <property type="entry name" value="NAD kinase/diacylglycerol kinase-like"/>
    <property type="match status" value="1"/>
</dbReference>
<dbReference type="PROSITE" id="PS50146">
    <property type="entry name" value="DAGK"/>
    <property type="match status" value="1"/>
</dbReference>
<keyword evidence="4" id="KW-1185">Reference proteome</keyword>
<dbReference type="GO" id="GO:0016301">
    <property type="term" value="F:kinase activity"/>
    <property type="evidence" value="ECO:0007669"/>
    <property type="project" value="UniProtKB-KW"/>
</dbReference>
<dbReference type="GO" id="GO:0019242">
    <property type="term" value="P:methylglyoxal biosynthetic process"/>
    <property type="evidence" value="ECO:0007669"/>
    <property type="project" value="InterPro"/>
</dbReference>
<keyword evidence="3" id="KW-0418">Kinase</keyword>
<dbReference type="InterPro" id="IPR005218">
    <property type="entry name" value="Diacylglycerol/lipid_kinase"/>
</dbReference>
<organism evidence="3 4">
    <name type="scientific">Streptosporangium becharense</name>
    <dbReference type="NCBI Taxonomy" id="1816182"/>
    <lineage>
        <taxon>Bacteria</taxon>
        <taxon>Bacillati</taxon>
        <taxon>Actinomycetota</taxon>
        <taxon>Actinomycetes</taxon>
        <taxon>Streptosporangiales</taxon>
        <taxon>Streptosporangiaceae</taxon>
        <taxon>Streptosporangium</taxon>
    </lineage>
</organism>
<dbReference type="RefSeq" id="WP_184544263.1">
    <property type="nucleotide sequence ID" value="NZ_JACHMP010000001.1"/>
</dbReference>
<evidence type="ECO:0000259" key="2">
    <source>
        <dbReference type="PROSITE" id="PS50146"/>
    </source>
</evidence>
<dbReference type="EMBL" id="JACHMP010000001">
    <property type="protein sequence ID" value="MBB5822095.1"/>
    <property type="molecule type" value="Genomic_DNA"/>
</dbReference>
<evidence type="ECO:0000256" key="1">
    <source>
        <dbReference type="SAM" id="MobiDB-lite"/>
    </source>
</evidence>
<dbReference type="InterPro" id="IPR017438">
    <property type="entry name" value="ATP-NAD_kinase_N"/>
</dbReference>
<dbReference type="PANTHER" id="PTHR30492:SF0">
    <property type="entry name" value="METHYLGLYOXAL SYNTHASE"/>
    <property type="match status" value="1"/>
</dbReference>
<dbReference type="Pfam" id="PF19279">
    <property type="entry name" value="YegS_C"/>
    <property type="match status" value="1"/>
</dbReference>
<dbReference type="Pfam" id="PF00781">
    <property type="entry name" value="DAGK_cat"/>
    <property type="match status" value="1"/>
</dbReference>
<dbReference type="Gene3D" id="3.40.50.10330">
    <property type="entry name" value="Probable inorganic polyphosphate/atp-NAD kinase, domain 1"/>
    <property type="match status" value="1"/>
</dbReference>
<evidence type="ECO:0000313" key="4">
    <source>
        <dbReference type="Proteomes" id="UP000540685"/>
    </source>
</evidence>
<name>A0A7W9IKH6_9ACTN</name>
<dbReference type="NCBIfam" id="TIGR00147">
    <property type="entry name" value="YegS/Rv2252/BmrU family lipid kinase"/>
    <property type="match status" value="1"/>
</dbReference>
<dbReference type="AlphaFoldDB" id="A0A7W9IKH6"/>
<dbReference type="InterPro" id="IPR016064">
    <property type="entry name" value="NAD/diacylglycerol_kinase_sf"/>
</dbReference>
<dbReference type="Proteomes" id="UP000540685">
    <property type="component" value="Unassembled WGS sequence"/>
</dbReference>
<proteinExistence type="predicted"/>
<dbReference type="PANTHER" id="PTHR30492">
    <property type="entry name" value="METHYLGLYOXAL SYNTHASE"/>
    <property type="match status" value="1"/>
</dbReference>
<dbReference type="Gene3D" id="2.60.200.40">
    <property type="match status" value="1"/>
</dbReference>
<keyword evidence="3" id="KW-0808">Transferase</keyword>
<evidence type="ECO:0000313" key="3">
    <source>
        <dbReference type="EMBL" id="MBB5822095.1"/>
    </source>
</evidence>
<dbReference type="GO" id="GO:0008654">
    <property type="term" value="P:phospholipid biosynthetic process"/>
    <property type="evidence" value="ECO:0007669"/>
    <property type="project" value="InterPro"/>
</dbReference>
<feature type="domain" description="DAGKc" evidence="2">
    <location>
        <begin position="55"/>
        <end position="134"/>
    </location>
</feature>
<gene>
    <name evidence="3" type="ORF">F4562_005157</name>
</gene>